<evidence type="ECO:0000256" key="12">
    <source>
        <dbReference type="SAM" id="SignalP"/>
    </source>
</evidence>
<keyword evidence="15" id="KW-0675">Receptor</keyword>
<dbReference type="RefSeq" id="WP_189445258.1">
    <property type="nucleotide sequence ID" value="NZ_BMZI01000006.1"/>
</dbReference>
<keyword evidence="6" id="KW-0406">Ion transport</keyword>
<name>A0ABQ3E5C7_9GAMM</name>
<evidence type="ECO:0000256" key="9">
    <source>
        <dbReference type="ARBA" id="ARBA00023237"/>
    </source>
</evidence>
<keyword evidence="4 10" id="KW-0812">Transmembrane</keyword>
<dbReference type="CDD" id="cd01347">
    <property type="entry name" value="ligand_gated_channel"/>
    <property type="match status" value="1"/>
</dbReference>
<evidence type="ECO:0000256" key="7">
    <source>
        <dbReference type="ARBA" id="ARBA00023077"/>
    </source>
</evidence>
<keyword evidence="7 11" id="KW-0798">TonB box</keyword>
<dbReference type="Pfam" id="PF00593">
    <property type="entry name" value="TonB_dep_Rec_b-barrel"/>
    <property type="match status" value="1"/>
</dbReference>
<dbReference type="EMBL" id="BMZI01000006">
    <property type="protein sequence ID" value="GHB27010.1"/>
    <property type="molecule type" value="Genomic_DNA"/>
</dbReference>
<protein>
    <submittedName>
        <fullName evidence="15">TonB-dependent vitamin B12 receptor</fullName>
    </submittedName>
</protein>
<dbReference type="InterPro" id="IPR000531">
    <property type="entry name" value="Beta-barrel_TonB"/>
</dbReference>
<evidence type="ECO:0000256" key="11">
    <source>
        <dbReference type="RuleBase" id="RU003357"/>
    </source>
</evidence>
<dbReference type="Pfam" id="PF07715">
    <property type="entry name" value="Plug"/>
    <property type="match status" value="1"/>
</dbReference>
<keyword evidence="2 10" id="KW-0813">Transport</keyword>
<keyword evidence="9 10" id="KW-0998">Cell outer membrane</keyword>
<reference evidence="16" key="1">
    <citation type="journal article" date="2019" name="Int. J. Syst. Evol. Microbiol.">
        <title>The Global Catalogue of Microorganisms (GCM) 10K type strain sequencing project: providing services to taxonomists for standard genome sequencing and annotation.</title>
        <authorList>
            <consortium name="The Broad Institute Genomics Platform"/>
            <consortium name="The Broad Institute Genome Sequencing Center for Infectious Disease"/>
            <person name="Wu L."/>
            <person name="Ma J."/>
        </authorList>
    </citation>
    <scope>NUCLEOTIDE SEQUENCE [LARGE SCALE GENOMIC DNA]</scope>
    <source>
        <strain evidence="16">KCTC 32998</strain>
    </source>
</reference>
<sequence length="629" mass="69162">MNYQKRAIAAGVAMAAAVVALPAQAQSAFQPAPSARGLDDIQVTANRLPQSQTDVLASTTIIDRDEIERSQADSVIDLLQNRAGIELTQSGSPGTTSSLFLRGSESDHTLVLVDGVRINSATSGGASLEFLPVEAIERIEIVRGPRAAAYGADAIGGVIQIFTRRGGQGTHAALDLRVGEDSTTKQNLFVTTGDTDTRLNASLFHRDGDGFNATTADNSGERDGFERSGGQIGLSHRFTDRVSGDFQALRQNIDTEYDNCYPVNALTPVNDCRTKGYLQTFGGKVDVALDSDWQMAITAGHFDEQREERYAGDRYSTTESHRNELGIQHNFTRDNGVDTLGVDYRQESLDFDSASPYAGDYAKDSRENYGIYGMMQRQYGAHELTGALRYDDDSRFGDETTGSVGYAYHLTTYQRLGASFGTAFKAPNLIDLYGPYGNNPDLDAETSKNVELFWSFDRDAWSARVSAFENRIDDLIAYDSVTYLPYNVDEARIRGVELSGGWQGERLSTRLAITFQDPEVRQWSDDYAGVEKGDRLLQRANRFARWDVDYRILPVWSVGTTLSASGDRTAYGGDTTAGYGVVDLRTAWQVTSEVELSAKLENAFDKDYALVDGYNTQDRYVEAGVKLSF</sequence>
<keyword evidence="3 10" id="KW-1134">Transmembrane beta strand</keyword>
<evidence type="ECO:0000256" key="2">
    <source>
        <dbReference type="ARBA" id="ARBA00022448"/>
    </source>
</evidence>
<dbReference type="Gene3D" id="2.170.130.10">
    <property type="entry name" value="TonB-dependent receptor, plug domain"/>
    <property type="match status" value="1"/>
</dbReference>
<feature type="domain" description="TonB-dependent receptor plug" evidence="14">
    <location>
        <begin position="52"/>
        <end position="158"/>
    </location>
</feature>
<proteinExistence type="inferred from homology"/>
<dbReference type="InterPro" id="IPR012910">
    <property type="entry name" value="Plug_dom"/>
</dbReference>
<dbReference type="InterPro" id="IPR036942">
    <property type="entry name" value="Beta-barrel_TonB_sf"/>
</dbReference>
<evidence type="ECO:0000259" key="13">
    <source>
        <dbReference type="Pfam" id="PF00593"/>
    </source>
</evidence>
<feature type="domain" description="TonB-dependent receptor-like beta-barrel" evidence="13">
    <location>
        <begin position="181"/>
        <end position="602"/>
    </location>
</feature>
<evidence type="ECO:0000256" key="10">
    <source>
        <dbReference type="PROSITE-ProRule" id="PRU01360"/>
    </source>
</evidence>
<evidence type="ECO:0000313" key="16">
    <source>
        <dbReference type="Proteomes" id="UP000646745"/>
    </source>
</evidence>
<evidence type="ECO:0000256" key="1">
    <source>
        <dbReference type="ARBA" id="ARBA00004571"/>
    </source>
</evidence>
<feature type="signal peptide" evidence="12">
    <location>
        <begin position="1"/>
        <end position="25"/>
    </location>
</feature>
<evidence type="ECO:0000313" key="15">
    <source>
        <dbReference type="EMBL" id="GHB27010.1"/>
    </source>
</evidence>
<evidence type="ECO:0000256" key="4">
    <source>
        <dbReference type="ARBA" id="ARBA00022692"/>
    </source>
</evidence>
<comment type="subcellular location">
    <subcellularLocation>
        <location evidence="1 10">Cell outer membrane</location>
        <topology evidence="1 10">Multi-pass membrane protein</topology>
    </subcellularLocation>
</comment>
<dbReference type="InterPro" id="IPR037066">
    <property type="entry name" value="Plug_dom_sf"/>
</dbReference>
<gene>
    <name evidence="15" type="primary">btuB</name>
    <name evidence="15" type="ORF">GCM10009038_27110</name>
</gene>
<keyword evidence="8 10" id="KW-0472">Membrane</keyword>
<dbReference type="PANTHER" id="PTHR30069:SF53">
    <property type="entry name" value="COLICIN I RECEPTOR-RELATED"/>
    <property type="match status" value="1"/>
</dbReference>
<dbReference type="PANTHER" id="PTHR30069">
    <property type="entry name" value="TONB-DEPENDENT OUTER MEMBRANE RECEPTOR"/>
    <property type="match status" value="1"/>
</dbReference>
<feature type="chain" id="PRO_5047009669" evidence="12">
    <location>
        <begin position="26"/>
        <end position="629"/>
    </location>
</feature>
<organism evidence="15 16">
    <name type="scientific">Salinicola rhizosphaerae</name>
    <dbReference type="NCBI Taxonomy" id="1443141"/>
    <lineage>
        <taxon>Bacteria</taxon>
        <taxon>Pseudomonadati</taxon>
        <taxon>Pseudomonadota</taxon>
        <taxon>Gammaproteobacteria</taxon>
        <taxon>Oceanospirillales</taxon>
        <taxon>Halomonadaceae</taxon>
        <taxon>Salinicola</taxon>
    </lineage>
</organism>
<evidence type="ECO:0000256" key="5">
    <source>
        <dbReference type="ARBA" id="ARBA00022729"/>
    </source>
</evidence>
<evidence type="ECO:0000256" key="3">
    <source>
        <dbReference type="ARBA" id="ARBA00022452"/>
    </source>
</evidence>
<evidence type="ECO:0000256" key="8">
    <source>
        <dbReference type="ARBA" id="ARBA00023136"/>
    </source>
</evidence>
<dbReference type="Proteomes" id="UP000646745">
    <property type="component" value="Unassembled WGS sequence"/>
</dbReference>
<comment type="similarity">
    <text evidence="10 11">Belongs to the TonB-dependent receptor family.</text>
</comment>
<comment type="caution">
    <text evidence="15">The sequence shown here is derived from an EMBL/GenBank/DDBJ whole genome shotgun (WGS) entry which is preliminary data.</text>
</comment>
<dbReference type="SUPFAM" id="SSF56935">
    <property type="entry name" value="Porins"/>
    <property type="match status" value="1"/>
</dbReference>
<keyword evidence="5 12" id="KW-0732">Signal</keyword>
<dbReference type="Gene3D" id="2.40.170.20">
    <property type="entry name" value="TonB-dependent receptor, beta-barrel domain"/>
    <property type="match status" value="1"/>
</dbReference>
<evidence type="ECO:0000259" key="14">
    <source>
        <dbReference type="Pfam" id="PF07715"/>
    </source>
</evidence>
<dbReference type="PROSITE" id="PS52016">
    <property type="entry name" value="TONB_DEPENDENT_REC_3"/>
    <property type="match status" value="1"/>
</dbReference>
<accession>A0ABQ3E5C7</accession>
<keyword evidence="16" id="KW-1185">Reference proteome</keyword>
<evidence type="ECO:0000256" key="6">
    <source>
        <dbReference type="ARBA" id="ARBA00023065"/>
    </source>
</evidence>
<dbReference type="InterPro" id="IPR039426">
    <property type="entry name" value="TonB-dep_rcpt-like"/>
</dbReference>